<organism evidence="2">
    <name type="scientific">marine sediment metagenome</name>
    <dbReference type="NCBI Taxonomy" id="412755"/>
    <lineage>
        <taxon>unclassified sequences</taxon>
        <taxon>metagenomes</taxon>
        <taxon>ecological metagenomes</taxon>
    </lineage>
</organism>
<dbReference type="CDD" id="cd07302">
    <property type="entry name" value="CHD"/>
    <property type="match status" value="1"/>
</dbReference>
<evidence type="ECO:0000259" key="1">
    <source>
        <dbReference type="PROSITE" id="PS50125"/>
    </source>
</evidence>
<gene>
    <name evidence="2" type="ORF">S01H1_54681</name>
</gene>
<dbReference type="AlphaFoldDB" id="X0W7B3"/>
<dbReference type="Pfam" id="PF00211">
    <property type="entry name" value="Guanylate_cyc"/>
    <property type="match status" value="1"/>
</dbReference>
<dbReference type="PROSITE" id="PS50125">
    <property type="entry name" value="GUANYLATE_CYCLASE_2"/>
    <property type="match status" value="1"/>
</dbReference>
<dbReference type="Gene3D" id="1.10.10.10">
    <property type="entry name" value="Winged helix-like DNA-binding domain superfamily/Winged helix DNA-binding domain"/>
    <property type="match status" value="1"/>
</dbReference>
<dbReference type="PANTHER" id="PTHR43081">
    <property type="entry name" value="ADENYLATE CYCLASE, TERMINAL-DIFFERENTIATION SPECIFIC-RELATED"/>
    <property type="match status" value="1"/>
</dbReference>
<name>X0W7B3_9ZZZZ</name>
<sequence length="218" mass="23354">ALHEIAVALSQPLGTVKTRIRRGMQKLRVALAGAPSLTRHSDEQGTVTILFTDIEGSTALAQRLGDNAYHALLAEHNRILREQVARHGGHEVKCMGDGFMVAFASAARALSCAVDIQRAFAAYNAERASAHAELVEARINVRIGLNTGESIEEAGDYFGTAVTLAARIAARARGGQVLVSEVVRTVGGSLAGVEFRDAGRKQLKGIRGRQRVYEVVWG</sequence>
<evidence type="ECO:0000313" key="2">
    <source>
        <dbReference type="EMBL" id="GAG19167.1"/>
    </source>
</evidence>
<protein>
    <recommendedName>
        <fullName evidence="1">Guanylate cyclase domain-containing protein</fullName>
    </recommendedName>
</protein>
<comment type="caution">
    <text evidence="2">The sequence shown here is derived from an EMBL/GenBank/DDBJ whole genome shotgun (WGS) entry which is preliminary data.</text>
</comment>
<reference evidence="2" key="1">
    <citation type="journal article" date="2014" name="Front. Microbiol.">
        <title>High frequency of phylogenetically diverse reductive dehalogenase-homologous genes in deep subseafloor sedimentary metagenomes.</title>
        <authorList>
            <person name="Kawai M."/>
            <person name="Futagami T."/>
            <person name="Toyoda A."/>
            <person name="Takaki Y."/>
            <person name="Nishi S."/>
            <person name="Hori S."/>
            <person name="Arai W."/>
            <person name="Tsubouchi T."/>
            <person name="Morono Y."/>
            <person name="Uchiyama I."/>
            <person name="Ito T."/>
            <person name="Fujiyama A."/>
            <person name="Inagaki F."/>
            <person name="Takami H."/>
        </authorList>
    </citation>
    <scope>NUCLEOTIDE SEQUENCE</scope>
    <source>
        <strain evidence="2">Expedition CK06-06</strain>
    </source>
</reference>
<accession>X0W7B3</accession>
<feature type="domain" description="Guanylate cyclase" evidence="1">
    <location>
        <begin position="48"/>
        <end position="169"/>
    </location>
</feature>
<dbReference type="GO" id="GO:0035556">
    <property type="term" value="P:intracellular signal transduction"/>
    <property type="evidence" value="ECO:0007669"/>
    <property type="project" value="InterPro"/>
</dbReference>
<dbReference type="SUPFAM" id="SSF55073">
    <property type="entry name" value="Nucleotide cyclase"/>
    <property type="match status" value="1"/>
</dbReference>
<dbReference type="InterPro" id="IPR050697">
    <property type="entry name" value="Adenylyl/Guanylyl_Cyclase_3/4"/>
</dbReference>
<proteinExistence type="predicted"/>
<dbReference type="InterPro" id="IPR029787">
    <property type="entry name" value="Nucleotide_cyclase"/>
</dbReference>
<dbReference type="PANTHER" id="PTHR43081:SF1">
    <property type="entry name" value="ADENYLATE CYCLASE, TERMINAL-DIFFERENTIATION SPECIFIC"/>
    <property type="match status" value="1"/>
</dbReference>
<dbReference type="InterPro" id="IPR036388">
    <property type="entry name" value="WH-like_DNA-bd_sf"/>
</dbReference>
<dbReference type="InterPro" id="IPR001054">
    <property type="entry name" value="A/G_cyclase"/>
</dbReference>
<dbReference type="GO" id="GO:0009190">
    <property type="term" value="P:cyclic nucleotide biosynthetic process"/>
    <property type="evidence" value="ECO:0007669"/>
    <property type="project" value="InterPro"/>
</dbReference>
<dbReference type="Gene3D" id="3.30.70.1230">
    <property type="entry name" value="Nucleotide cyclase"/>
    <property type="match status" value="1"/>
</dbReference>
<feature type="non-terminal residue" evidence="2">
    <location>
        <position position="1"/>
    </location>
</feature>
<dbReference type="EMBL" id="BARS01035493">
    <property type="protein sequence ID" value="GAG19167.1"/>
    <property type="molecule type" value="Genomic_DNA"/>
</dbReference>
<dbReference type="SMART" id="SM00044">
    <property type="entry name" value="CYCc"/>
    <property type="match status" value="1"/>
</dbReference>